<gene>
    <name evidence="2" type="ORF">ACFFGN_28655</name>
</gene>
<organism evidence="2 3">
    <name type="scientific">Kribbella deserti</name>
    <dbReference type="NCBI Taxonomy" id="1926257"/>
    <lineage>
        <taxon>Bacteria</taxon>
        <taxon>Bacillati</taxon>
        <taxon>Actinomycetota</taxon>
        <taxon>Actinomycetes</taxon>
        <taxon>Propionibacteriales</taxon>
        <taxon>Kribbellaceae</taxon>
        <taxon>Kribbella</taxon>
    </lineage>
</organism>
<dbReference type="InterPro" id="IPR037401">
    <property type="entry name" value="SnoaL-like"/>
</dbReference>
<dbReference type="CDD" id="cd00531">
    <property type="entry name" value="NTF2_like"/>
    <property type="match status" value="1"/>
</dbReference>
<evidence type="ECO:0000313" key="3">
    <source>
        <dbReference type="Proteomes" id="UP001589890"/>
    </source>
</evidence>
<evidence type="ECO:0000259" key="1">
    <source>
        <dbReference type="Pfam" id="PF13577"/>
    </source>
</evidence>
<name>A0ABV6QU80_9ACTN</name>
<accession>A0ABV6QU80</accession>
<dbReference type="RefSeq" id="WP_380053607.1">
    <property type="nucleotide sequence ID" value="NZ_JBHLTC010000037.1"/>
</dbReference>
<feature type="domain" description="SnoaL-like" evidence="1">
    <location>
        <begin position="6"/>
        <end position="126"/>
    </location>
</feature>
<keyword evidence="3" id="KW-1185">Reference proteome</keyword>
<protein>
    <submittedName>
        <fullName evidence="2">Nuclear transport factor 2 family protein</fullName>
    </submittedName>
</protein>
<dbReference type="EMBL" id="JBHLTC010000037">
    <property type="protein sequence ID" value="MFC0628075.1"/>
    <property type="molecule type" value="Genomic_DNA"/>
</dbReference>
<reference evidence="2 3" key="1">
    <citation type="submission" date="2024-09" db="EMBL/GenBank/DDBJ databases">
        <authorList>
            <person name="Sun Q."/>
            <person name="Mori K."/>
        </authorList>
    </citation>
    <scope>NUCLEOTIDE SEQUENCE [LARGE SCALE GENOMIC DNA]</scope>
    <source>
        <strain evidence="2 3">CGMCC 1.15906</strain>
    </source>
</reference>
<dbReference type="Proteomes" id="UP001589890">
    <property type="component" value="Unassembled WGS sequence"/>
</dbReference>
<evidence type="ECO:0000313" key="2">
    <source>
        <dbReference type="EMBL" id="MFC0628075.1"/>
    </source>
</evidence>
<dbReference type="InterPro" id="IPR032710">
    <property type="entry name" value="NTF2-like_dom_sf"/>
</dbReference>
<dbReference type="Pfam" id="PF13577">
    <property type="entry name" value="SnoaL_4"/>
    <property type="match status" value="1"/>
</dbReference>
<dbReference type="SUPFAM" id="SSF54427">
    <property type="entry name" value="NTF2-like"/>
    <property type="match status" value="1"/>
</dbReference>
<proteinExistence type="predicted"/>
<comment type="caution">
    <text evidence="2">The sequence shown here is derived from an EMBL/GenBank/DDBJ whole genome shotgun (WGS) entry which is preliminary data.</text>
</comment>
<sequence length="149" mass="16025">MATDRVIENLIHRYAELVDAGDFAGVGALLSHATFAGSGEPVSGAEAIEAMLRELVVVYEDGTPRTKHLVSNVAVEVDEYGGTASARSSFTVLQALPDLPLQIVATGTYRDRFERGDGSWWFVERKAGLDLVGDVTRHLRLPAESPKAG</sequence>
<dbReference type="Gene3D" id="3.10.450.50">
    <property type="match status" value="1"/>
</dbReference>